<dbReference type="SUPFAM" id="SSF47336">
    <property type="entry name" value="ACP-like"/>
    <property type="match status" value="1"/>
</dbReference>
<dbReference type="Gene3D" id="1.10.1200.10">
    <property type="entry name" value="ACP-like"/>
    <property type="match status" value="1"/>
</dbReference>
<dbReference type="AlphaFoldDB" id="A0A977KVU4"/>
<sequence length="101" mass="11290">MTTAAPKQDVTERVITIIDDMTQDWDLPSDEPISATTQLMDDLAFESVDVVQLIVALEENFKNPSAEARLPFEKLIMIDGRYVDDLSIDEIAEFLVSQSVA</sequence>
<proteinExistence type="predicted"/>
<evidence type="ECO:0000313" key="1">
    <source>
        <dbReference type="EMBL" id="UXE59310.1"/>
    </source>
</evidence>
<dbReference type="InterPro" id="IPR036736">
    <property type="entry name" value="ACP-like_sf"/>
</dbReference>
<name>A0A977KVU4_9CYAN</name>
<dbReference type="KEGG" id="wna:KA717_26045"/>
<gene>
    <name evidence="1" type="ORF">KA717_26045</name>
</gene>
<organism evidence="1">
    <name type="scientific">Woronichinia naegeliana WA131</name>
    <dbReference type="NCBI Taxonomy" id="2824559"/>
    <lineage>
        <taxon>Bacteria</taxon>
        <taxon>Bacillati</taxon>
        <taxon>Cyanobacteriota</taxon>
        <taxon>Cyanophyceae</taxon>
        <taxon>Synechococcales</taxon>
        <taxon>Coelosphaeriaceae</taxon>
        <taxon>Woronichinia</taxon>
    </lineage>
</organism>
<dbReference type="Proteomes" id="UP001065613">
    <property type="component" value="Chromosome"/>
</dbReference>
<dbReference type="EMBL" id="CP073041">
    <property type="protein sequence ID" value="UXE59310.1"/>
    <property type="molecule type" value="Genomic_DNA"/>
</dbReference>
<protein>
    <submittedName>
        <fullName evidence="1">Acyl carrier protein</fullName>
    </submittedName>
</protein>
<accession>A0A977KVU4</accession>
<reference evidence="1" key="1">
    <citation type="submission" date="2021-04" db="EMBL/GenBank/DDBJ databases">
        <title>Genome sequence of Woronichinia naegeliana from Washington state freshwater lake bloom.</title>
        <authorList>
            <person name="Dreher T.W."/>
        </authorList>
    </citation>
    <scope>NUCLEOTIDE SEQUENCE</scope>
    <source>
        <strain evidence="1">WA131</strain>
    </source>
</reference>